<evidence type="ECO:0000313" key="2">
    <source>
        <dbReference type="EMBL" id="VFQ74468.1"/>
    </source>
</evidence>
<evidence type="ECO:0000259" key="1">
    <source>
        <dbReference type="SMART" id="SM00256"/>
    </source>
</evidence>
<dbReference type="OrthoDB" id="1891924at2759"/>
<dbReference type="Pfam" id="PF12937">
    <property type="entry name" value="F-box-like"/>
    <property type="match status" value="1"/>
</dbReference>
<reference evidence="2 3" key="1">
    <citation type="submission" date="2018-04" db="EMBL/GenBank/DDBJ databases">
        <authorList>
            <person name="Vogel A."/>
        </authorList>
    </citation>
    <scope>NUCLEOTIDE SEQUENCE [LARGE SCALE GENOMIC DNA]</scope>
</reference>
<gene>
    <name evidence="2" type="ORF">CCAM_LOCUS16244</name>
</gene>
<name>A0A484LED6_9ASTE</name>
<evidence type="ECO:0000313" key="3">
    <source>
        <dbReference type="Proteomes" id="UP000595140"/>
    </source>
</evidence>
<dbReference type="PANTHER" id="PTHR31639">
    <property type="entry name" value="F-BOX PROTEIN-LIKE"/>
    <property type="match status" value="1"/>
</dbReference>
<dbReference type="InterPro" id="IPR032675">
    <property type="entry name" value="LRR_dom_sf"/>
</dbReference>
<feature type="domain" description="F-box" evidence="1">
    <location>
        <begin position="17"/>
        <end position="58"/>
    </location>
</feature>
<dbReference type="SUPFAM" id="SSF52047">
    <property type="entry name" value="RNI-like"/>
    <property type="match status" value="1"/>
</dbReference>
<dbReference type="AlphaFoldDB" id="A0A484LED6"/>
<dbReference type="Gene3D" id="1.20.1280.50">
    <property type="match status" value="1"/>
</dbReference>
<dbReference type="Gene3D" id="3.80.10.10">
    <property type="entry name" value="Ribonuclease Inhibitor"/>
    <property type="match status" value="1"/>
</dbReference>
<dbReference type="SMART" id="SM00256">
    <property type="entry name" value="FBOX"/>
    <property type="match status" value="1"/>
</dbReference>
<accession>A0A484LED6</accession>
<dbReference type="InterPro" id="IPR001810">
    <property type="entry name" value="F-box_dom"/>
</dbReference>
<dbReference type="InterPro" id="IPR036047">
    <property type="entry name" value="F-box-like_dom_sf"/>
</dbReference>
<dbReference type="SUPFAM" id="SSF81383">
    <property type="entry name" value="F-box domain"/>
    <property type="match status" value="1"/>
</dbReference>
<dbReference type="PANTHER" id="PTHR31639:SF139">
    <property type="entry name" value="F-BOX_LRR PLANT PROTEIN"/>
    <property type="match status" value="1"/>
</dbReference>
<keyword evidence="3" id="KW-1185">Reference proteome</keyword>
<dbReference type="Proteomes" id="UP000595140">
    <property type="component" value="Unassembled WGS sequence"/>
</dbReference>
<sequence length="398" mass="46346">MESSVIKRSHRGPVEKLPLAVIGDILSRVGVARDVLRASLTCRKWREAFRKHLHTLSFDVFDDEPFYSELPTAELEVLITKTLFQTTNVRKLSLLMIDKHKFSAGSVVAWLLFVRETLLELLYRVRTSRGITSFNVLDICGRQKLETLTLFDYRINEVEPNFQRFPCLTSLSLCRVQISVDKLNPLLSAFPKLERLELSKPILRTRDDKVRSHDMMLKLHCPTFKSLILNELKQLEFILEDSFIECVDVYQRFFGLFKVSGGKKLRHFKFFKSEAHFLDFEEGGNLEVLECIACHVLHSNLFPMKIHAPKLKTLRVWGFSEQPDFGFDIEELIHDRPFATVDFDQIAARLPELKHLAVFCFDDVDFCYTLGGLCSLENVVLLELGWKYFNNWEYFDSF</sequence>
<organism evidence="2 3">
    <name type="scientific">Cuscuta campestris</name>
    <dbReference type="NCBI Taxonomy" id="132261"/>
    <lineage>
        <taxon>Eukaryota</taxon>
        <taxon>Viridiplantae</taxon>
        <taxon>Streptophyta</taxon>
        <taxon>Embryophyta</taxon>
        <taxon>Tracheophyta</taxon>
        <taxon>Spermatophyta</taxon>
        <taxon>Magnoliopsida</taxon>
        <taxon>eudicotyledons</taxon>
        <taxon>Gunneridae</taxon>
        <taxon>Pentapetalae</taxon>
        <taxon>asterids</taxon>
        <taxon>lamiids</taxon>
        <taxon>Solanales</taxon>
        <taxon>Convolvulaceae</taxon>
        <taxon>Cuscuteae</taxon>
        <taxon>Cuscuta</taxon>
        <taxon>Cuscuta subgen. Grammica</taxon>
        <taxon>Cuscuta sect. Cleistogrammica</taxon>
    </lineage>
</organism>
<dbReference type="EMBL" id="OOIL02001339">
    <property type="protein sequence ID" value="VFQ74468.1"/>
    <property type="molecule type" value="Genomic_DNA"/>
</dbReference>
<dbReference type="Pfam" id="PF24758">
    <property type="entry name" value="LRR_At5g56370"/>
    <property type="match status" value="1"/>
</dbReference>
<proteinExistence type="predicted"/>
<dbReference type="InterPro" id="IPR055411">
    <property type="entry name" value="LRR_FXL15/At3g58940/PEG3-like"/>
</dbReference>
<protein>
    <recommendedName>
        <fullName evidence="1">F-box domain-containing protein</fullName>
    </recommendedName>
</protein>